<feature type="transmembrane region" description="Helical" evidence="7">
    <location>
        <begin position="216"/>
        <end position="234"/>
    </location>
</feature>
<accession>A0A2T9JZ81</accession>
<evidence type="ECO:0000256" key="7">
    <source>
        <dbReference type="SAM" id="Phobius"/>
    </source>
</evidence>
<evidence type="ECO:0000256" key="6">
    <source>
        <dbReference type="ARBA" id="ARBA00023136"/>
    </source>
</evidence>
<keyword evidence="3" id="KW-1003">Cell membrane</keyword>
<sequence>MTRAWRYLALDAQGRRRRGVVEAETQAAALARLGRLRLTAVRLTAEKTGGGPRLSKRHFAEFLHDLGALVSAGVPVRGALGVLASGEKRSTPVSRAAKAIEDQLSAGQSLAEAIARLPRPSGASLAALVAAGEASGALGQALTHGADSQAEELDAMETLVGALSYPLFILLMTSATIMVILFFVAPSLEPLVQGNERLPLGLNVLLESSQALRSRGGLLAVSVAGVACALMVSWRLGWLRRPVEGWLLDGPTASISRGLAFGAAMTTFGGLVSAKVPVSDALKLSAAGASMRLVADRLLVAADAIRTGVAVSQAIAQCRGMPARLVRLASVGEETGRLGSMLARGGRLERQASLRRLKRAAQWLGPAMIVLLGALIGLIFAGLMTGVTSLGGGDGAV</sequence>
<dbReference type="Proteomes" id="UP000245073">
    <property type="component" value="Unassembled WGS sequence"/>
</dbReference>
<gene>
    <name evidence="9" type="ORF">DDF67_12640</name>
</gene>
<evidence type="ECO:0000256" key="2">
    <source>
        <dbReference type="ARBA" id="ARBA00005745"/>
    </source>
</evidence>
<comment type="similarity">
    <text evidence="2">Belongs to the GSP F family.</text>
</comment>
<comment type="caution">
    <text evidence="9">The sequence shown here is derived from an EMBL/GenBank/DDBJ whole genome shotgun (WGS) entry which is preliminary data.</text>
</comment>
<evidence type="ECO:0000256" key="5">
    <source>
        <dbReference type="ARBA" id="ARBA00022989"/>
    </source>
</evidence>
<dbReference type="PANTHER" id="PTHR30012:SF0">
    <property type="entry name" value="TYPE II SECRETION SYSTEM PROTEIN F-RELATED"/>
    <property type="match status" value="1"/>
</dbReference>
<evidence type="ECO:0000256" key="3">
    <source>
        <dbReference type="ARBA" id="ARBA00022475"/>
    </source>
</evidence>
<dbReference type="Pfam" id="PF00482">
    <property type="entry name" value="T2SSF"/>
    <property type="match status" value="2"/>
</dbReference>
<dbReference type="InterPro" id="IPR003004">
    <property type="entry name" value="GspF/PilC"/>
</dbReference>
<dbReference type="AlphaFoldDB" id="A0A2T9JZ81"/>
<protein>
    <recommendedName>
        <fullName evidence="8">Type II secretion system protein GspF domain-containing protein</fullName>
    </recommendedName>
</protein>
<reference evidence="9 10" key="1">
    <citation type="submission" date="2018-04" db="EMBL/GenBank/DDBJ databases">
        <title>The genome sequence of Caulobacter sp. 744.</title>
        <authorList>
            <person name="Gao J."/>
            <person name="Sun J."/>
        </authorList>
    </citation>
    <scope>NUCLEOTIDE SEQUENCE [LARGE SCALE GENOMIC DNA]</scope>
    <source>
        <strain evidence="9 10">774</strain>
    </source>
</reference>
<keyword evidence="10" id="KW-1185">Reference proteome</keyword>
<evidence type="ECO:0000313" key="10">
    <source>
        <dbReference type="Proteomes" id="UP000245073"/>
    </source>
</evidence>
<dbReference type="EMBL" id="QDKQ01000044">
    <property type="protein sequence ID" value="PVM88821.1"/>
    <property type="molecule type" value="Genomic_DNA"/>
</dbReference>
<proteinExistence type="inferred from homology"/>
<evidence type="ECO:0000256" key="1">
    <source>
        <dbReference type="ARBA" id="ARBA00004651"/>
    </source>
</evidence>
<dbReference type="Gene3D" id="1.20.81.30">
    <property type="entry name" value="Type II secretion system (T2SS), domain F"/>
    <property type="match status" value="2"/>
</dbReference>
<dbReference type="PANTHER" id="PTHR30012">
    <property type="entry name" value="GENERAL SECRETION PATHWAY PROTEIN"/>
    <property type="match status" value="1"/>
</dbReference>
<organism evidence="9 10">
    <name type="scientific">Caulobacter endophyticus</name>
    <dbReference type="NCBI Taxonomy" id="2172652"/>
    <lineage>
        <taxon>Bacteria</taxon>
        <taxon>Pseudomonadati</taxon>
        <taxon>Pseudomonadota</taxon>
        <taxon>Alphaproteobacteria</taxon>
        <taxon>Caulobacterales</taxon>
        <taxon>Caulobacteraceae</taxon>
        <taxon>Caulobacter</taxon>
    </lineage>
</organism>
<keyword evidence="4 7" id="KW-0812">Transmembrane</keyword>
<dbReference type="GO" id="GO:0015628">
    <property type="term" value="P:protein secretion by the type II secretion system"/>
    <property type="evidence" value="ECO:0007669"/>
    <property type="project" value="TreeGrafter"/>
</dbReference>
<keyword evidence="6 7" id="KW-0472">Membrane</keyword>
<feature type="domain" description="Type II secretion system protein GspF" evidence="8">
    <location>
        <begin position="266"/>
        <end position="385"/>
    </location>
</feature>
<evidence type="ECO:0000313" key="9">
    <source>
        <dbReference type="EMBL" id="PVM88821.1"/>
    </source>
</evidence>
<feature type="transmembrane region" description="Helical" evidence="7">
    <location>
        <begin position="363"/>
        <end position="384"/>
    </location>
</feature>
<dbReference type="GO" id="GO:0005886">
    <property type="term" value="C:plasma membrane"/>
    <property type="evidence" value="ECO:0007669"/>
    <property type="project" value="UniProtKB-SubCell"/>
</dbReference>
<keyword evidence="5 7" id="KW-1133">Transmembrane helix</keyword>
<name>A0A2T9JZ81_9CAUL</name>
<dbReference type="InterPro" id="IPR018076">
    <property type="entry name" value="T2SS_GspF_dom"/>
</dbReference>
<evidence type="ECO:0000259" key="8">
    <source>
        <dbReference type="Pfam" id="PF00482"/>
    </source>
</evidence>
<feature type="domain" description="Type II secretion system protein GspF" evidence="8">
    <location>
        <begin position="62"/>
        <end position="186"/>
    </location>
</feature>
<evidence type="ECO:0000256" key="4">
    <source>
        <dbReference type="ARBA" id="ARBA00022692"/>
    </source>
</evidence>
<dbReference type="OrthoDB" id="9805682at2"/>
<comment type="subcellular location">
    <subcellularLocation>
        <location evidence="1">Cell membrane</location>
        <topology evidence="1">Multi-pass membrane protein</topology>
    </subcellularLocation>
</comment>
<dbReference type="InterPro" id="IPR042094">
    <property type="entry name" value="T2SS_GspF_sf"/>
</dbReference>
<dbReference type="RefSeq" id="WP_109101245.1">
    <property type="nucleotide sequence ID" value="NZ_QDKQ01000044.1"/>
</dbReference>
<feature type="transmembrane region" description="Helical" evidence="7">
    <location>
        <begin position="165"/>
        <end position="185"/>
    </location>
</feature>